<comment type="subunit">
    <text evidence="6">Consists of a catalytic RNA component (M1 or rnpB) and a protein subunit.</text>
</comment>
<dbReference type="InterPro" id="IPR020568">
    <property type="entry name" value="Ribosomal_Su5_D2-typ_SF"/>
</dbReference>
<keyword evidence="10" id="KW-1185">Reference proteome</keyword>
<comment type="similarity">
    <text evidence="6">Belongs to the RnpA family.</text>
</comment>
<dbReference type="Pfam" id="PF00825">
    <property type="entry name" value="Ribonuclease_P"/>
    <property type="match status" value="1"/>
</dbReference>
<accession>A0ABY8G0S9</accession>
<dbReference type="PANTHER" id="PTHR33992">
    <property type="entry name" value="RIBONUCLEASE P PROTEIN COMPONENT"/>
    <property type="match status" value="1"/>
</dbReference>
<evidence type="ECO:0000256" key="3">
    <source>
        <dbReference type="ARBA" id="ARBA00022759"/>
    </source>
</evidence>
<dbReference type="SUPFAM" id="SSF54211">
    <property type="entry name" value="Ribosomal protein S5 domain 2-like"/>
    <property type="match status" value="1"/>
</dbReference>
<comment type="function">
    <text evidence="6">RNaseP catalyzes the removal of the 5'-leader sequence from pre-tRNA to produce the mature 5'-terminus. It can also cleave other RNA substrates such as 4.5S RNA. The protein component plays an auxiliary but essential role in vivo by binding to the 5'-leader sequence and broadening the substrate specificity of the ribozyme.</text>
</comment>
<evidence type="ECO:0000313" key="9">
    <source>
        <dbReference type="EMBL" id="WFM83398.1"/>
    </source>
</evidence>
<name>A0ABY8G0S9_9ACTO</name>
<feature type="region of interest" description="Disordered" evidence="8">
    <location>
        <begin position="118"/>
        <end position="153"/>
    </location>
</feature>
<reference evidence="9 10" key="1">
    <citation type="submission" date="2023-03" db="EMBL/GenBank/DDBJ databases">
        <title>Complete genome of Arcanobacterium canis strain DSM 25104 isolated in 2010 from a canine otitis externa in Germany.</title>
        <authorList>
            <person name="Borowiak M."/>
            <person name="Kreitlow A."/>
            <person name="Malorny B."/>
            <person name="Laemmler C."/>
            <person name="Prenger-Berninghoff E."/>
            <person name="Ploetz M."/>
            <person name="Abdulmawjood A."/>
        </authorList>
    </citation>
    <scope>NUCLEOTIDE SEQUENCE [LARGE SCALE GENOMIC DNA]</scope>
    <source>
        <strain evidence="9 10">DSM 25104</strain>
    </source>
</reference>
<evidence type="ECO:0000256" key="6">
    <source>
        <dbReference type="HAMAP-Rule" id="MF_00227"/>
    </source>
</evidence>
<evidence type="ECO:0000256" key="4">
    <source>
        <dbReference type="ARBA" id="ARBA00022801"/>
    </source>
</evidence>
<evidence type="ECO:0000256" key="5">
    <source>
        <dbReference type="ARBA" id="ARBA00022884"/>
    </source>
</evidence>
<dbReference type="Gene3D" id="3.30.230.10">
    <property type="match status" value="1"/>
</dbReference>
<keyword evidence="3 6" id="KW-0255">Endonuclease</keyword>
<comment type="catalytic activity">
    <reaction evidence="6">
        <text>Endonucleolytic cleavage of RNA, removing 5'-extranucleotides from tRNA precursor.</text>
        <dbReference type="EC" id="3.1.26.5"/>
    </reaction>
</comment>
<proteinExistence type="inferred from homology"/>
<protein>
    <recommendedName>
        <fullName evidence="6 7">Ribonuclease P protein component</fullName>
        <shortName evidence="6">RNase P protein</shortName>
        <shortName evidence="6">RNaseP protein</shortName>
        <ecNumber evidence="6 7">3.1.26.5</ecNumber>
    </recommendedName>
    <alternativeName>
        <fullName evidence="6">Protein C5</fullName>
    </alternativeName>
</protein>
<keyword evidence="2 6" id="KW-0540">Nuclease</keyword>
<evidence type="ECO:0000256" key="7">
    <source>
        <dbReference type="NCBIfam" id="TIGR00188"/>
    </source>
</evidence>
<keyword evidence="5 6" id="KW-0694">RNA-binding</keyword>
<evidence type="ECO:0000256" key="2">
    <source>
        <dbReference type="ARBA" id="ARBA00022722"/>
    </source>
</evidence>
<keyword evidence="4 6" id="KW-0378">Hydrolase</keyword>
<dbReference type="InterPro" id="IPR000100">
    <property type="entry name" value="RNase_P"/>
</dbReference>
<evidence type="ECO:0000313" key="10">
    <source>
        <dbReference type="Proteomes" id="UP001215216"/>
    </source>
</evidence>
<dbReference type="HAMAP" id="MF_00227">
    <property type="entry name" value="RNase_P"/>
    <property type="match status" value="1"/>
</dbReference>
<dbReference type="RefSeq" id="WP_278012793.1">
    <property type="nucleotide sequence ID" value="NZ_CP121208.1"/>
</dbReference>
<keyword evidence="1 6" id="KW-0819">tRNA processing</keyword>
<sequence length="153" mass="17015">MLSSANRMRKSEEFSQTIQGGVRKGNKLLVCHVVTDDNTKEADRRVGFVVAKTVGNSVVRHRVYRRLRHIMRELLPEVSASNLVIRANPPAATASSTELRDAVVKNLMKAGVLPATFRAPRISRQGSPSAQHKKDERNQEMAQIASANESEQR</sequence>
<dbReference type="Proteomes" id="UP001215216">
    <property type="component" value="Chromosome"/>
</dbReference>
<dbReference type="InterPro" id="IPR014721">
    <property type="entry name" value="Ribsml_uS5_D2-typ_fold_subgr"/>
</dbReference>
<organism evidence="9 10">
    <name type="scientific">Arcanobacterium canis</name>
    <dbReference type="NCBI Taxonomy" id="999183"/>
    <lineage>
        <taxon>Bacteria</taxon>
        <taxon>Bacillati</taxon>
        <taxon>Actinomycetota</taxon>
        <taxon>Actinomycetes</taxon>
        <taxon>Actinomycetales</taxon>
        <taxon>Actinomycetaceae</taxon>
        <taxon>Arcanobacterium</taxon>
    </lineage>
</organism>
<dbReference type="NCBIfam" id="TIGR00188">
    <property type="entry name" value="rnpA"/>
    <property type="match status" value="1"/>
</dbReference>
<evidence type="ECO:0000256" key="1">
    <source>
        <dbReference type="ARBA" id="ARBA00022694"/>
    </source>
</evidence>
<gene>
    <name evidence="6 9" type="primary">rnpA</name>
    <name evidence="9" type="ORF">P7079_08445</name>
</gene>
<dbReference type="PANTHER" id="PTHR33992:SF1">
    <property type="entry name" value="RIBONUCLEASE P PROTEIN COMPONENT"/>
    <property type="match status" value="1"/>
</dbReference>
<dbReference type="EMBL" id="CP121208">
    <property type="protein sequence ID" value="WFM83398.1"/>
    <property type="molecule type" value="Genomic_DNA"/>
</dbReference>
<dbReference type="EC" id="3.1.26.5" evidence="6 7"/>
<dbReference type="GO" id="GO:0004526">
    <property type="term" value="F:ribonuclease P activity"/>
    <property type="evidence" value="ECO:0007669"/>
    <property type="project" value="UniProtKB-EC"/>
</dbReference>
<evidence type="ECO:0000256" key="8">
    <source>
        <dbReference type="SAM" id="MobiDB-lite"/>
    </source>
</evidence>